<dbReference type="Proteomes" id="UP000632498">
    <property type="component" value="Unassembled WGS sequence"/>
</dbReference>
<dbReference type="SMART" id="SM00345">
    <property type="entry name" value="HTH_GNTR"/>
    <property type="match status" value="1"/>
</dbReference>
<name>A0A917BQD9_9PROT</name>
<dbReference type="SMART" id="SM00895">
    <property type="entry name" value="FCD"/>
    <property type="match status" value="1"/>
</dbReference>
<feature type="domain" description="HTH gntR-type" evidence="4">
    <location>
        <begin position="11"/>
        <end position="81"/>
    </location>
</feature>
<dbReference type="PRINTS" id="PR00035">
    <property type="entry name" value="HTHGNTR"/>
</dbReference>
<dbReference type="PROSITE" id="PS50949">
    <property type="entry name" value="HTH_GNTR"/>
    <property type="match status" value="1"/>
</dbReference>
<dbReference type="EMBL" id="BMHV01000002">
    <property type="protein sequence ID" value="GGF52789.1"/>
    <property type="molecule type" value="Genomic_DNA"/>
</dbReference>
<dbReference type="Gene3D" id="1.10.10.10">
    <property type="entry name" value="Winged helix-like DNA-binding domain superfamily/Winged helix DNA-binding domain"/>
    <property type="match status" value="1"/>
</dbReference>
<evidence type="ECO:0000259" key="4">
    <source>
        <dbReference type="PROSITE" id="PS50949"/>
    </source>
</evidence>
<accession>A0A917BQD9</accession>
<reference evidence="5" key="1">
    <citation type="journal article" date="2014" name="Int. J. Syst. Evol. Microbiol.">
        <title>Complete genome sequence of Corynebacterium casei LMG S-19264T (=DSM 44701T), isolated from a smear-ripened cheese.</title>
        <authorList>
            <consortium name="US DOE Joint Genome Institute (JGI-PGF)"/>
            <person name="Walter F."/>
            <person name="Albersmeier A."/>
            <person name="Kalinowski J."/>
            <person name="Ruckert C."/>
        </authorList>
    </citation>
    <scope>NUCLEOTIDE SEQUENCE</scope>
    <source>
        <strain evidence="5">CGMCC 1.15254</strain>
    </source>
</reference>
<evidence type="ECO:0000313" key="5">
    <source>
        <dbReference type="EMBL" id="GGF52789.1"/>
    </source>
</evidence>
<dbReference type="Gene3D" id="1.20.120.530">
    <property type="entry name" value="GntR ligand-binding domain-like"/>
    <property type="match status" value="1"/>
</dbReference>
<dbReference type="PANTHER" id="PTHR43537:SF5">
    <property type="entry name" value="UXU OPERON TRANSCRIPTIONAL REGULATOR"/>
    <property type="match status" value="1"/>
</dbReference>
<proteinExistence type="predicted"/>
<evidence type="ECO:0000256" key="2">
    <source>
        <dbReference type="ARBA" id="ARBA00023125"/>
    </source>
</evidence>
<dbReference type="InterPro" id="IPR036388">
    <property type="entry name" value="WH-like_DNA-bd_sf"/>
</dbReference>
<sequence length="245" mass="27379">MGLKFEPLVTESLAKQIAQTLRQAIVDGDLKVDERLPTEPELAQRFGVSRPTIREALKRLAAQNLIRSRRGPSGGTFVNRPDSDEAQNTLINMTSLLTTMGEFDLSDIAEARRELELVCVRLAAQRCEQSHINSMMFELSLQKNAALSDQDFCASDVRFHRAIVDATGNTMLRFMMSSVIEAVQPIVNLIIFRFWDKEKTIAQHERILTSIAAGDGEGAAAAIAEQMDDLRERYAKAQKVRDEKG</sequence>
<dbReference type="SUPFAM" id="SSF48008">
    <property type="entry name" value="GntR ligand-binding domain-like"/>
    <property type="match status" value="1"/>
</dbReference>
<dbReference type="SUPFAM" id="SSF46785">
    <property type="entry name" value="Winged helix' DNA-binding domain"/>
    <property type="match status" value="1"/>
</dbReference>
<dbReference type="RefSeq" id="WP_188660357.1">
    <property type="nucleotide sequence ID" value="NZ_BMHV01000002.1"/>
</dbReference>
<dbReference type="InterPro" id="IPR000524">
    <property type="entry name" value="Tscrpt_reg_HTH_GntR"/>
</dbReference>
<dbReference type="Pfam" id="PF00392">
    <property type="entry name" value="GntR"/>
    <property type="match status" value="1"/>
</dbReference>
<keyword evidence="1" id="KW-0805">Transcription regulation</keyword>
<dbReference type="GO" id="GO:0003700">
    <property type="term" value="F:DNA-binding transcription factor activity"/>
    <property type="evidence" value="ECO:0007669"/>
    <property type="project" value="InterPro"/>
</dbReference>
<gene>
    <name evidence="5" type="ORF">GCM10011332_02510</name>
</gene>
<dbReference type="InterPro" id="IPR008920">
    <property type="entry name" value="TF_FadR/GntR_C"/>
</dbReference>
<dbReference type="PANTHER" id="PTHR43537">
    <property type="entry name" value="TRANSCRIPTIONAL REGULATOR, GNTR FAMILY"/>
    <property type="match status" value="1"/>
</dbReference>
<dbReference type="CDD" id="cd07377">
    <property type="entry name" value="WHTH_GntR"/>
    <property type="match status" value="1"/>
</dbReference>
<dbReference type="Pfam" id="PF07729">
    <property type="entry name" value="FCD"/>
    <property type="match status" value="1"/>
</dbReference>
<comment type="caution">
    <text evidence="5">The sequence shown here is derived from an EMBL/GenBank/DDBJ whole genome shotgun (WGS) entry which is preliminary data.</text>
</comment>
<dbReference type="InterPro" id="IPR011711">
    <property type="entry name" value="GntR_C"/>
</dbReference>
<keyword evidence="2" id="KW-0238">DNA-binding</keyword>
<reference evidence="5" key="2">
    <citation type="submission" date="2020-09" db="EMBL/GenBank/DDBJ databases">
        <authorList>
            <person name="Sun Q."/>
            <person name="Zhou Y."/>
        </authorList>
    </citation>
    <scope>NUCLEOTIDE SEQUENCE</scope>
    <source>
        <strain evidence="5">CGMCC 1.15254</strain>
    </source>
</reference>
<dbReference type="GO" id="GO:0003677">
    <property type="term" value="F:DNA binding"/>
    <property type="evidence" value="ECO:0007669"/>
    <property type="project" value="UniProtKB-KW"/>
</dbReference>
<keyword evidence="3" id="KW-0804">Transcription</keyword>
<dbReference type="AlphaFoldDB" id="A0A917BQD9"/>
<evidence type="ECO:0000256" key="3">
    <source>
        <dbReference type="ARBA" id="ARBA00023163"/>
    </source>
</evidence>
<keyword evidence="6" id="KW-1185">Reference proteome</keyword>
<protein>
    <recommendedName>
        <fullName evidence="4">HTH gntR-type domain-containing protein</fullName>
    </recommendedName>
</protein>
<dbReference type="InterPro" id="IPR036390">
    <property type="entry name" value="WH_DNA-bd_sf"/>
</dbReference>
<evidence type="ECO:0000256" key="1">
    <source>
        <dbReference type="ARBA" id="ARBA00023015"/>
    </source>
</evidence>
<evidence type="ECO:0000313" key="6">
    <source>
        <dbReference type="Proteomes" id="UP000632498"/>
    </source>
</evidence>
<organism evidence="5 6">
    <name type="scientific">Terasakiella brassicae</name>
    <dbReference type="NCBI Taxonomy" id="1634917"/>
    <lineage>
        <taxon>Bacteria</taxon>
        <taxon>Pseudomonadati</taxon>
        <taxon>Pseudomonadota</taxon>
        <taxon>Alphaproteobacteria</taxon>
        <taxon>Rhodospirillales</taxon>
        <taxon>Terasakiellaceae</taxon>
        <taxon>Terasakiella</taxon>
    </lineage>
</organism>